<dbReference type="EMBL" id="JAUOPB010000004">
    <property type="protein sequence ID" value="MDO6422187.1"/>
    <property type="molecule type" value="Genomic_DNA"/>
</dbReference>
<comment type="caution">
    <text evidence="5">The sequence shown here is derived from an EMBL/GenBank/DDBJ whole genome shotgun (WGS) entry which is preliminary data.</text>
</comment>
<dbReference type="GO" id="GO:0000272">
    <property type="term" value="P:polysaccharide catabolic process"/>
    <property type="evidence" value="ECO:0007669"/>
    <property type="project" value="InterPro"/>
</dbReference>
<dbReference type="SUPFAM" id="SSF51445">
    <property type="entry name" value="(Trans)glycosidases"/>
    <property type="match status" value="1"/>
</dbReference>
<dbReference type="InterPro" id="IPR008979">
    <property type="entry name" value="Galactose-bd-like_sf"/>
</dbReference>
<dbReference type="Proteomes" id="UP001169760">
    <property type="component" value="Unassembled WGS sequence"/>
</dbReference>
<keyword evidence="1" id="KW-0378">Hydrolase</keyword>
<keyword evidence="2" id="KW-0326">Glycosidase</keyword>
<dbReference type="InterPro" id="IPR017853">
    <property type="entry name" value="GH"/>
</dbReference>
<feature type="signal peptide" evidence="3">
    <location>
        <begin position="1"/>
        <end position="23"/>
    </location>
</feature>
<evidence type="ECO:0000313" key="5">
    <source>
        <dbReference type="EMBL" id="MDO6422187.1"/>
    </source>
</evidence>
<evidence type="ECO:0000259" key="4">
    <source>
        <dbReference type="Pfam" id="PF00150"/>
    </source>
</evidence>
<evidence type="ECO:0000313" key="6">
    <source>
        <dbReference type="Proteomes" id="UP001169760"/>
    </source>
</evidence>
<dbReference type="SUPFAM" id="SSF49785">
    <property type="entry name" value="Galactose-binding domain-like"/>
    <property type="match status" value="1"/>
</dbReference>
<dbReference type="GO" id="GO:0004553">
    <property type="term" value="F:hydrolase activity, hydrolyzing O-glycosyl compounds"/>
    <property type="evidence" value="ECO:0007669"/>
    <property type="project" value="InterPro"/>
</dbReference>
<evidence type="ECO:0000256" key="2">
    <source>
        <dbReference type="ARBA" id="ARBA00023295"/>
    </source>
</evidence>
<gene>
    <name evidence="5" type="ORF">Q4521_06860</name>
</gene>
<reference evidence="5" key="1">
    <citation type="submission" date="2023-07" db="EMBL/GenBank/DDBJ databases">
        <title>Genome content predicts the carbon catabolic preferences of heterotrophic bacteria.</title>
        <authorList>
            <person name="Gralka M."/>
        </authorList>
    </citation>
    <scope>NUCLEOTIDE SEQUENCE</scope>
    <source>
        <strain evidence="5">I3M17_2</strain>
    </source>
</reference>
<evidence type="ECO:0000256" key="1">
    <source>
        <dbReference type="ARBA" id="ARBA00022801"/>
    </source>
</evidence>
<protein>
    <submittedName>
        <fullName evidence="5">Cellulase family glycosylhydrolase</fullName>
    </submittedName>
</protein>
<sequence>MRATLNKWLQLATLLALTAPAFAMQAKVSDGVLTWENGEEVALFGVNYSAPFAFTYRSIGQVGADHKQAILMDIDHFERMGAQAYRVHLWDRELADLKGNLLDNKHLDLFDFLLAELAKRDIKVIITMMSWWGTGYPEPDPQEPGFATQFTKEEMNQKPEAITAQLNYIKQLVNHTNRYTNKNYANDENIIAFELFNEPKHKISPAKSTAYIQQLIDAARTAGVKKPLFYNISEQGNDQAFAKALCSTDINGVAFQWYPTGLVKYSTIQANMLANVAHYTNPFAQTQGCANKAKMIYEFDAADVNNSTMYPAMARSFREAGFQWATLFSYDPGHVAHTNAEYNTHYLNLLYTPEKALGFRIAREVFTTQPRLQQTGPYPANNSFGATELNFHKNLAVFNSDTTFLYSNNTEKTPKNPKKLVSIAGVGSSPIVNYNGSGAYFLDKVEPGIWRLEVYPDNQVIQDPYQNSSLRREVGRLYLNRNAMDITLPDLGKNFVVTPLTKSRINYLPQTAYTASKNTIAVEPGIYLLSAKNTNTEKALTTQDSAYYLPPIQSSKTTLYHLPQRAISVNDNYIFSAKIGTSSSVEKVELVIRYKSWRDFHSIAMQPDGKGNYSTKLPNDAMWQKPGPLEYAIAVTQAAGTTTFPGGVEGNPKDWNFVAEDGYWKMDLQPTGVPIDLFDAKLDENNLIYPKDGRTQQNYTNGQFGKGSALSLGLYDLEPNNINALSKVTLTKNNALHYRDTKGYNTLLIKIRATNQAEQLSIGVLDEHGLAYTHTLTIGTKWQYMMLPLSDLRSGITIFGQAYPMFLPSTLEASNNKAWQGKTELIQGLQFYFDSSAYAKNDLKGWHEVQIENIALIQQ</sequence>
<organism evidence="5 6">
    <name type="scientific">Saccharophagus degradans</name>
    <dbReference type="NCBI Taxonomy" id="86304"/>
    <lineage>
        <taxon>Bacteria</taxon>
        <taxon>Pseudomonadati</taxon>
        <taxon>Pseudomonadota</taxon>
        <taxon>Gammaproteobacteria</taxon>
        <taxon>Cellvibrionales</taxon>
        <taxon>Cellvibrionaceae</taxon>
        <taxon>Saccharophagus</taxon>
    </lineage>
</organism>
<name>A0AAW7X6R5_9GAMM</name>
<feature type="domain" description="Glycoside hydrolase family 5" evidence="4">
    <location>
        <begin position="74"/>
        <end position="259"/>
    </location>
</feature>
<feature type="chain" id="PRO_5043342104" evidence="3">
    <location>
        <begin position="24"/>
        <end position="859"/>
    </location>
</feature>
<accession>A0AAW7X6R5</accession>
<keyword evidence="3" id="KW-0732">Signal</keyword>
<dbReference type="RefSeq" id="WP_303492061.1">
    <property type="nucleotide sequence ID" value="NZ_JAUOPB010000004.1"/>
</dbReference>
<dbReference type="Gene3D" id="3.20.20.80">
    <property type="entry name" value="Glycosidases"/>
    <property type="match status" value="1"/>
</dbReference>
<dbReference type="InterPro" id="IPR001547">
    <property type="entry name" value="Glyco_hydro_5"/>
</dbReference>
<dbReference type="AlphaFoldDB" id="A0AAW7X6R5"/>
<evidence type="ECO:0000256" key="3">
    <source>
        <dbReference type="SAM" id="SignalP"/>
    </source>
</evidence>
<proteinExistence type="predicted"/>
<dbReference type="Pfam" id="PF00150">
    <property type="entry name" value="Cellulase"/>
    <property type="match status" value="1"/>
</dbReference>